<organism evidence="2 3">
    <name type="scientific">Pogonophryne albipinna</name>
    <dbReference type="NCBI Taxonomy" id="1090488"/>
    <lineage>
        <taxon>Eukaryota</taxon>
        <taxon>Metazoa</taxon>
        <taxon>Chordata</taxon>
        <taxon>Craniata</taxon>
        <taxon>Vertebrata</taxon>
        <taxon>Euteleostomi</taxon>
        <taxon>Actinopterygii</taxon>
        <taxon>Neopterygii</taxon>
        <taxon>Teleostei</taxon>
        <taxon>Neoteleostei</taxon>
        <taxon>Acanthomorphata</taxon>
        <taxon>Eupercaria</taxon>
        <taxon>Perciformes</taxon>
        <taxon>Notothenioidei</taxon>
        <taxon>Pogonophryne</taxon>
    </lineage>
</organism>
<protein>
    <submittedName>
        <fullName evidence="2">Uncharacterized protein</fullName>
    </submittedName>
</protein>
<feature type="compositionally biased region" description="Low complexity" evidence="1">
    <location>
        <begin position="48"/>
        <end position="64"/>
    </location>
</feature>
<evidence type="ECO:0000313" key="3">
    <source>
        <dbReference type="Proteomes" id="UP001219934"/>
    </source>
</evidence>
<evidence type="ECO:0000256" key="1">
    <source>
        <dbReference type="SAM" id="MobiDB-lite"/>
    </source>
</evidence>
<proteinExistence type="predicted"/>
<gene>
    <name evidence="2" type="ORF">JOQ06_002386</name>
</gene>
<sequence length="98" mass="10103">QHLPKTVLKASCLASAAVSLSSASLRGGWLTRICGTTSTCDSPRAQWTTTTSRSSETTSTSAPFPVSPPLPPLSCPPSLLQAFIYSSLISSSSASLCV</sequence>
<feature type="non-terminal residue" evidence="2">
    <location>
        <position position="1"/>
    </location>
</feature>
<dbReference type="AlphaFoldDB" id="A0AAD6FLJ0"/>
<feature type="region of interest" description="Disordered" evidence="1">
    <location>
        <begin position="39"/>
        <end position="69"/>
    </location>
</feature>
<reference evidence="2" key="1">
    <citation type="submission" date="2022-11" db="EMBL/GenBank/DDBJ databases">
        <title>Chromosome-level genome of Pogonophryne albipinna.</title>
        <authorList>
            <person name="Jo E."/>
        </authorList>
    </citation>
    <scope>NUCLEOTIDE SEQUENCE</scope>
    <source>
        <strain evidence="2">SGF0006</strain>
        <tissue evidence="2">Muscle</tissue>
    </source>
</reference>
<comment type="caution">
    <text evidence="2">The sequence shown here is derived from an EMBL/GenBank/DDBJ whole genome shotgun (WGS) entry which is preliminary data.</text>
</comment>
<name>A0AAD6FLJ0_9TELE</name>
<evidence type="ECO:0000313" key="2">
    <source>
        <dbReference type="EMBL" id="KAJ4937755.1"/>
    </source>
</evidence>
<keyword evidence="3" id="KW-1185">Reference proteome</keyword>
<accession>A0AAD6FLJ0</accession>
<dbReference type="EMBL" id="JAPTMU010000009">
    <property type="protein sequence ID" value="KAJ4937755.1"/>
    <property type="molecule type" value="Genomic_DNA"/>
</dbReference>
<feature type="non-terminal residue" evidence="2">
    <location>
        <position position="98"/>
    </location>
</feature>
<dbReference type="Proteomes" id="UP001219934">
    <property type="component" value="Unassembled WGS sequence"/>
</dbReference>